<keyword evidence="1 6" id="KW-0489">Methyltransferase</keyword>
<dbReference type="InterPro" id="IPR029063">
    <property type="entry name" value="SAM-dependent_MTases_sf"/>
</dbReference>
<evidence type="ECO:0000256" key="6">
    <source>
        <dbReference type="PROSITE-ProRule" id="PRU01016"/>
    </source>
</evidence>
<dbReference type="PANTHER" id="PTHR10629">
    <property type="entry name" value="CYTOSINE-SPECIFIC METHYLTRANSFERASE"/>
    <property type="match status" value="1"/>
</dbReference>
<keyword evidence="10" id="KW-1185">Reference proteome</keyword>
<dbReference type="GO" id="GO:0008168">
    <property type="term" value="F:methyltransferase activity"/>
    <property type="evidence" value="ECO:0007669"/>
    <property type="project" value="UniProtKB-KW"/>
</dbReference>
<proteinExistence type="inferred from homology"/>
<evidence type="ECO:0000256" key="7">
    <source>
        <dbReference type="RuleBase" id="RU000416"/>
    </source>
</evidence>
<dbReference type="PANTHER" id="PTHR10629:SF52">
    <property type="entry name" value="DNA (CYTOSINE-5)-METHYLTRANSFERASE 1"/>
    <property type="match status" value="1"/>
</dbReference>
<keyword evidence="2 6" id="KW-0808">Transferase</keyword>
<dbReference type="SUPFAM" id="SSF53335">
    <property type="entry name" value="S-adenosyl-L-methionine-dependent methyltransferases"/>
    <property type="match status" value="1"/>
</dbReference>
<dbReference type="PRINTS" id="PR00105">
    <property type="entry name" value="C5METTRFRASE"/>
</dbReference>
<dbReference type="Pfam" id="PF00145">
    <property type="entry name" value="DNA_methylase"/>
    <property type="match status" value="1"/>
</dbReference>
<evidence type="ECO:0000256" key="8">
    <source>
        <dbReference type="RuleBase" id="RU000417"/>
    </source>
</evidence>
<accession>A0ABY4SEJ0</accession>
<dbReference type="Gene3D" id="3.90.120.10">
    <property type="entry name" value="DNA Methylase, subunit A, domain 2"/>
    <property type="match status" value="1"/>
</dbReference>
<name>A0ABY4SEJ0_AQUTE</name>
<evidence type="ECO:0000256" key="2">
    <source>
        <dbReference type="ARBA" id="ARBA00022679"/>
    </source>
</evidence>
<reference evidence="9" key="1">
    <citation type="submission" date="2022-05" db="EMBL/GenBank/DDBJ databases">
        <title>An RpoN-dependent PEP-CTERM gene is involved in floc formation of an Aquincola tertiaricarbonis strain.</title>
        <authorList>
            <person name="Qiu D."/>
            <person name="Xia M."/>
        </authorList>
    </citation>
    <scope>NUCLEOTIDE SEQUENCE</scope>
    <source>
        <strain evidence="9">RN12</strain>
    </source>
</reference>
<gene>
    <name evidence="9" type="ORF">MW290_28080</name>
</gene>
<protein>
    <recommendedName>
        <fullName evidence="8">Cytosine-specific methyltransferase</fullName>
        <ecNumber evidence="8">2.1.1.37</ecNumber>
    </recommendedName>
</protein>
<dbReference type="EMBL" id="CP097636">
    <property type="protein sequence ID" value="URI09426.1"/>
    <property type="molecule type" value="Genomic_DNA"/>
</dbReference>
<sequence>MQATDEIVKYDTPKQPSLSFVDAFAGCGGLSLGLMQAGWDGRFAVERDAFAFSTLKANLLSPKNPFRYSWPIWLRKEPLGVQELIDAHAGELAALAGTIDGLVGGPPCQGFSSAGRRKHDDPRNQLFASYLSLVELIQPKVVLIENVRGFTLDFDAKDEVKNFSQMLKARLSGAYTVHEKLLNLSIFGVPQARTRYFVLAFRSDLQIPDPFARLVQRLPSFLRSLRLTAPVSASAAISDLEVGRCGARPSVDSKGFEEIAYAGPLTHYQRVMNAGTVSPTDLRLARHAPEIRERFSQIIQICQAEGRLNRSISAETRAQYGLKKLALRVLDPDRPSPTITSMPDDLLHYAEPRTLTVRENARLQSFPDWYSFQGKYTTGGNLRKKEVPRFTQVANAVPPLVARAIGETLAELLNPQLMAAEGSNSSILNRVEQCPELSPQA</sequence>
<dbReference type="GO" id="GO:0032259">
    <property type="term" value="P:methylation"/>
    <property type="evidence" value="ECO:0007669"/>
    <property type="project" value="UniProtKB-KW"/>
</dbReference>
<dbReference type="PROSITE" id="PS51679">
    <property type="entry name" value="SAM_MT_C5"/>
    <property type="match status" value="1"/>
</dbReference>
<dbReference type="RefSeq" id="WP_250197653.1">
    <property type="nucleotide sequence ID" value="NZ_CP097636.1"/>
</dbReference>
<evidence type="ECO:0000313" key="10">
    <source>
        <dbReference type="Proteomes" id="UP001056201"/>
    </source>
</evidence>
<evidence type="ECO:0000256" key="1">
    <source>
        <dbReference type="ARBA" id="ARBA00022603"/>
    </source>
</evidence>
<dbReference type="InterPro" id="IPR001525">
    <property type="entry name" value="C5_MeTfrase"/>
</dbReference>
<dbReference type="PROSITE" id="PS00094">
    <property type="entry name" value="C5_MTASE_1"/>
    <property type="match status" value="1"/>
</dbReference>
<dbReference type="InterPro" id="IPR018117">
    <property type="entry name" value="C5_DNA_meth_AS"/>
</dbReference>
<evidence type="ECO:0000256" key="5">
    <source>
        <dbReference type="ARBA" id="ARBA00047422"/>
    </source>
</evidence>
<comment type="similarity">
    <text evidence="6 7">Belongs to the class I-like SAM-binding methyltransferase superfamily. C5-methyltransferase family.</text>
</comment>
<dbReference type="NCBIfam" id="TIGR00675">
    <property type="entry name" value="dcm"/>
    <property type="match status" value="1"/>
</dbReference>
<dbReference type="Gene3D" id="3.40.50.150">
    <property type="entry name" value="Vaccinia Virus protein VP39"/>
    <property type="match status" value="1"/>
</dbReference>
<evidence type="ECO:0000256" key="3">
    <source>
        <dbReference type="ARBA" id="ARBA00022691"/>
    </source>
</evidence>
<evidence type="ECO:0000256" key="4">
    <source>
        <dbReference type="ARBA" id="ARBA00022747"/>
    </source>
</evidence>
<comment type="catalytic activity">
    <reaction evidence="5 8">
        <text>a 2'-deoxycytidine in DNA + S-adenosyl-L-methionine = a 5-methyl-2'-deoxycytidine in DNA + S-adenosyl-L-homocysteine + H(+)</text>
        <dbReference type="Rhea" id="RHEA:13681"/>
        <dbReference type="Rhea" id="RHEA-COMP:11369"/>
        <dbReference type="Rhea" id="RHEA-COMP:11370"/>
        <dbReference type="ChEBI" id="CHEBI:15378"/>
        <dbReference type="ChEBI" id="CHEBI:57856"/>
        <dbReference type="ChEBI" id="CHEBI:59789"/>
        <dbReference type="ChEBI" id="CHEBI:85452"/>
        <dbReference type="ChEBI" id="CHEBI:85454"/>
        <dbReference type="EC" id="2.1.1.37"/>
    </reaction>
</comment>
<keyword evidence="4" id="KW-0680">Restriction system</keyword>
<dbReference type="InterPro" id="IPR050390">
    <property type="entry name" value="C5-Methyltransferase"/>
</dbReference>
<organism evidence="9 10">
    <name type="scientific">Aquincola tertiaricarbonis</name>
    <dbReference type="NCBI Taxonomy" id="391953"/>
    <lineage>
        <taxon>Bacteria</taxon>
        <taxon>Pseudomonadati</taxon>
        <taxon>Pseudomonadota</taxon>
        <taxon>Betaproteobacteria</taxon>
        <taxon>Burkholderiales</taxon>
        <taxon>Sphaerotilaceae</taxon>
        <taxon>Aquincola</taxon>
    </lineage>
</organism>
<evidence type="ECO:0000313" key="9">
    <source>
        <dbReference type="EMBL" id="URI09426.1"/>
    </source>
</evidence>
<feature type="active site" evidence="6">
    <location>
        <position position="108"/>
    </location>
</feature>
<keyword evidence="3 6" id="KW-0949">S-adenosyl-L-methionine</keyword>
<dbReference type="EC" id="2.1.1.37" evidence="8"/>
<dbReference type="Proteomes" id="UP001056201">
    <property type="component" value="Chromosome 2"/>
</dbReference>